<dbReference type="InterPro" id="IPR003598">
    <property type="entry name" value="Ig_sub2"/>
</dbReference>
<name>A0A3P9J5M9_ORYLA</name>
<dbReference type="SUPFAM" id="SSF48726">
    <property type="entry name" value="Immunoglobulin"/>
    <property type="match status" value="3"/>
</dbReference>
<proteinExistence type="predicted"/>
<dbReference type="SMART" id="SM00409">
    <property type="entry name" value="IG"/>
    <property type="match status" value="4"/>
</dbReference>
<feature type="domain" description="Ig-like" evidence="3">
    <location>
        <begin position="311"/>
        <end position="390"/>
    </location>
</feature>
<protein>
    <recommendedName>
        <fullName evidence="3">Ig-like domain-containing protein</fullName>
    </recommendedName>
</protein>
<reference key="1">
    <citation type="journal article" date="2007" name="Nature">
        <title>The medaka draft genome and insights into vertebrate genome evolution.</title>
        <authorList>
            <person name="Kasahara M."/>
            <person name="Naruse K."/>
            <person name="Sasaki S."/>
            <person name="Nakatani Y."/>
            <person name="Qu W."/>
            <person name="Ahsan B."/>
            <person name="Yamada T."/>
            <person name="Nagayasu Y."/>
            <person name="Doi K."/>
            <person name="Kasai Y."/>
            <person name="Jindo T."/>
            <person name="Kobayashi D."/>
            <person name="Shimada A."/>
            <person name="Toyoda A."/>
            <person name="Kuroki Y."/>
            <person name="Fujiyama A."/>
            <person name="Sasaki T."/>
            <person name="Shimizu A."/>
            <person name="Asakawa S."/>
            <person name="Shimizu N."/>
            <person name="Hashimoto S."/>
            <person name="Yang J."/>
            <person name="Lee Y."/>
            <person name="Matsushima K."/>
            <person name="Sugano S."/>
            <person name="Sakaizumi M."/>
            <person name="Narita T."/>
            <person name="Ohishi K."/>
            <person name="Haga S."/>
            <person name="Ohta F."/>
            <person name="Nomoto H."/>
            <person name="Nogata K."/>
            <person name="Morishita T."/>
            <person name="Endo T."/>
            <person name="Shin-I T."/>
            <person name="Takeda H."/>
            <person name="Morishita S."/>
            <person name="Kohara Y."/>
        </authorList>
    </citation>
    <scope>NUCLEOTIDE SEQUENCE [LARGE SCALE GENOMIC DNA]</scope>
    <source>
        <strain>Hd-rR</strain>
    </source>
</reference>
<dbReference type="PROSITE" id="PS50835">
    <property type="entry name" value="IG_LIKE"/>
    <property type="match status" value="2"/>
</dbReference>
<reference evidence="4 5" key="2">
    <citation type="submission" date="2017-04" db="EMBL/GenBank/DDBJ databases">
        <title>CpG methylation of centromeres and impact of large insertions on vertebrate speciation.</title>
        <authorList>
            <person name="Ichikawa K."/>
            <person name="Yoshimura J."/>
            <person name="Morishita S."/>
        </authorList>
    </citation>
    <scope>NUCLEOTIDE SEQUENCE</scope>
    <source>
        <strain evidence="4 5">HSOK</strain>
    </source>
</reference>
<dbReference type="PANTHER" id="PTHR11422">
    <property type="entry name" value="T-CELL SURFACE GLYCOPROTEIN CD4"/>
    <property type="match status" value="1"/>
</dbReference>
<evidence type="ECO:0000313" key="4">
    <source>
        <dbReference type="Ensembl" id="ENSORLP00015027565.1"/>
    </source>
</evidence>
<dbReference type="PANTHER" id="PTHR11422:SF0">
    <property type="entry name" value="T-CELL SURFACE GLYCOPROTEIN CD4"/>
    <property type="match status" value="1"/>
</dbReference>
<feature type="signal peptide" evidence="2">
    <location>
        <begin position="1"/>
        <end position="19"/>
    </location>
</feature>
<dbReference type="InterPro" id="IPR007110">
    <property type="entry name" value="Ig-like_dom"/>
</dbReference>
<evidence type="ECO:0000256" key="2">
    <source>
        <dbReference type="SAM" id="SignalP"/>
    </source>
</evidence>
<dbReference type="AlphaFoldDB" id="A0A3P9J5M9"/>
<dbReference type="InterPro" id="IPR013783">
    <property type="entry name" value="Ig-like_fold"/>
</dbReference>
<accession>A0A3P9J5M9</accession>
<feature type="chain" id="PRO_5018070290" description="Ig-like domain-containing protein" evidence="2">
    <location>
        <begin position="20"/>
        <end position="504"/>
    </location>
</feature>
<dbReference type="SMART" id="SM00408">
    <property type="entry name" value="IGc2"/>
    <property type="match status" value="2"/>
</dbReference>
<sequence>MKMLIQHLLILIFLSKAAGAGEIIFAQVGDDVTLTVSKPRSDVYMYWYKKDTEIASTNNLGGKFVEKTPWKEKLTVGDNSLTIKSMGENDFGKFKCEIKDSSKNPQGTPIEFNVFKLKVGVNPTEPLLPSQTATLTCEVETPPGLAKITTKLISPHGHEIPRGKHVIEAKSQNSGLWTCVANNKKVSISVAVVDFQTPSLPYQYTSENSPFLVPFSIPPNIHWDYIKNVTQKIEWFFTPKTSSVATKLFSISMKKPFKPEEGQGRNLKPSEFTKGNFSLWRNKGQKDDAGTYTCSITFNDANTRKSTRKFEVLQIIPSPGAQLTSGQQLKLSCTTGEPLAPDMQLKWVLPQKSPRLPPDQHSANLTFTEVRIDDSGNWECELRWNNTRLASAVVRLQIEPILNTWQLVVVCVAGVILLVLLVFIFIRCRRHVKFNLTYFFKMYITTCYHNINRFVIVFLFTHLSSWATSAEAEASQASILQMQKVCILTPNAFLTFTQMSTFFG</sequence>
<dbReference type="Pfam" id="PF07686">
    <property type="entry name" value="V-set"/>
    <property type="match status" value="1"/>
</dbReference>
<keyword evidence="2" id="KW-0732">Signal</keyword>
<dbReference type="Ensembl" id="ENSORLT00015000034.1">
    <property type="protein sequence ID" value="ENSORLP00015027565.1"/>
    <property type="gene ID" value="ENSORLG00015009743.1"/>
</dbReference>
<reference evidence="4" key="4">
    <citation type="submission" date="2025-09" db="UniProtKB">
        <authorList>
            <consortium name="Ensembl"/>
        </authorList>
    </citation>
    <scope>IDENTIFICATION</scope>
    <source>
        <strain evidence="4">HSOK</strain>
    </source>
</reference>
<feature type="domain" description="Ig-like" evidence="3">
    <location>
        <begin position="29"/>
        <end position="113"/>
    </location>
</feature>
<dbReference type="Proteomes" id="UP000265200">
    <property type="component" value="Chromosome 16"/>
</dbReference>
<keyword evidence="1" id="KW-0472">Membrane</keyword>
<evidence type="ECO:0000256" key="1">
    <source>
        <dbReference type="SAM" id="Phobius"/>
    </source>
</evidence>
<dbReference type="InterPro" id="IPR013106">
    <property type="entry name" value="Ig_V-set"/>
</dbReference>
<feature type="transmembrane region" description="Helical" evidence="1">
    <location>
        <begin position="405"/>
        <end position="426"/>
    </location>
</feature>
<evidence type="ECO:0000313" key="5">
    <source>
        <dbReference type="Proteomes" id="UP000265200"/>
    </source>
</evidence>
<organism evidence="4 5">
    <name type="scientific">Oryzias latipes</name>
    <name type="common">Japanese rice fish</name>
    <name type="synonym">Japanese killifish</name>
    <dbReference type="NCBI Taxonomy" id="8090"/>
    <lineage>
        <taxon>Eukaryota</taxon>
        <taxon>Metazoa</taxon>
        <taxon>Chordata</taxon>
        <taxon>Craniata</taxon>
        <taxon>Vertebrata</taxon>
        <taxon>Euteleostomi</taxon>
        <taxon>Actinopterygii</taxon>
        <taxon>Neopterygii</taxon>
        <taxon>Teleostei</taxon>
        <taxon>Neoteleostei</taxon>
        <taxon>Acanthomorphata</taxon>
        <taxon>Ovalentaria</taxon>
        <taxon>Atherinomorphae</taxon>
        <taxon>Beloniformes</taxon>
        <taxon>Adrianichthyidae</taxon>
        <taxon>Oryziinae</taxon>
        <taxon>Oryzias</taxon>
    </lineage>
</organism>
<reference evidence="4" key="3">
    <citation type="submission" date="2025-08" db="UniProtKB">
        <authorList>
            <consortium name="Ensembl"/>
        </authorList>
    </citation>
    <scope>IDENTIFICATION</scope>
    <source>
        <strain evidence="4">HSOK</strain>
    </source>
</reference>
<keyword evidence="1" id="KW-1133">Transmembrane helix</keyword>
<dbReference type="InterPro" id="IPR003599">
    <property type="entry name" value="Ig_sub"/>
</dbReference>
<dbReference type="Gene3D" id="2.60.40.10">
    <property type="entry name" value="Immunoglobulins"/>
    <property type="match status" value="4"/>
</dbReference>
<evidence type="ECO:0000259" key="3">
    <source>
        <dbReference type="PROSITE" id="PS50835"/>
    </source>
</evidence>
<dbReference type="InterPro" id="IPR036179">
    <property type="entry name" value="Ig-like_dom_sf"/>
</dbReference>
<keyword evidence="1" id="KW-0812">Transmembrane</keyword>